<dbReference type="AlphaFoldDB" id="A0A934JST1"/>
<keyword evidence="3" id="KW-1185">Reference proteome</keyword>
<accession>A0A934JST1</accession>
<organism evidence="2 3">
    <name type="scientific">Marinomonas transparens</name>
    <dbReference type="NCBI Taxonomy" id="2795388"/>
    <lineage>
        <taxon>Bacteria</taxon>
        <taxon>Pseudomonadati</taxon>
        <taxon>Pseudomonadota</taxon>
        <taxon>Gammaproteobacteria</taxon>
        <taxon>Oceanospirillales</taxon>
        <taxon>Oceanospirillaceae</taxon>
        <taxon>Marinomonas</taxon>
    </lineage>
</organism>
<sequence length="47" mass="5198">MPLFLLPLLAGAGGFGLGWWSGSNYGWIMWLLIAVFAYFGFKKMGVI</sequence>
<evidence type="ECO:0000313" key="3">
    <source>
        <dbReference type="Proteomes" id="UP000628710"/>
    </source>
</evidence>
<name>A0A934JST1_9GAMM</name>
<keyword evidence="1" id="KW-1133">Transmembrane helix</keyword>
<keyword evidence="1" id="KW-0472">Membrane</keyword>
<proteinExistence type="predicted"/>
<evidence type="ECO:0000256" key="1">
    <source>
        <dbReference type="SAM" id="Phobius"/>
    </source>
</evidence>
<dbReference type="RefSeq" id="WP_199469658.1">
    <property type="nucleotide sequence ID" value="NZ_JAEMNX010000022.1"/>
</dbReference>
<reference evidence="2" key="1">
    <citation type="submission" date="2020-12" db="EMBL/GenBank/DDBJ databases">
        <title>Marinomonas arctica sp. nov., a psychrotolerant bacterium isolated from the Arctic.</title>
        <authorList>
            <person name="Zhang Y."/>
        </authorList>
    </citation>
    <scope>NUCLEOTIDE SEQUENCE</scope>
    <source>
        <strain evidence="2">C1424</strain>
    </source>
</reference>
<evidence type="ECO:0000313" key="2">
    <source>
        <dbReference type="EMBL" id="MBJ7539253.1"/>
    </source>
</evidence>
<protein>
    <submittedName>
        <fullName evidence="2">Uncharacterized protein</fullName>
    </submittedName>
</protein>
<comment type="caution">
    <text evidence="2">The sequence shown here is derived from an EMBL/GenBank/DDBJ whole genome shotgun (WGS) entry which is preliminary data.</text>
</comment>
<dbReference type="Proteomes" id="UP000628710">
    <property type="component" value="Unassembled WGS sequence"/>
</dbReference>
<dbReference type="EMBL" id="JAEMNX010000022">
    <property type="protein sequence ID" value="MBJ7539253.1"/>
    <property type="molecule type" value="Genomic_DNA"/>
</dbReference>
<feature type="transmembrane region" description="Helical" evidence="1">
    <location>
        <begin position="24"/>
        <end position="41"/>
    </location>
</feature>
<gene>
    <name evidence="2" type="ORF">I8J31_16365</name>
</gene>
<keyword evidence="1" id="KW-0812">Transmembrane</keyword>